<dbReference type="SUPFAM" id="SSF88659">
    <property type="entry name" value="Sigma3 and sigma4 domains of RNA polymerase sigma factors"/>
    <property type="match status" value="1"/>
</dbReference>
<keyword evidence="5" id="KW-0804">Transcription</keyword>
<dbReference type="GO" id="GO:0016987">
    <property type="term" value="F:sigma factor activity"/>
    <property type="evidence" value="ECO:0007669"/>
    <property type="project" value="UniProtKB-KW"/>
</dbReference>
<accession>A0A2W2D7J0</accession>
<dbReference type="PANTHER" id="PTHR43133">
    <property type="entry name" value="RNA POLYMERASE ECF-TYPE SIGMA FACTO"/>
    <property type="match status" value="1"/>
</dbReference>
<dbReference type="AlphaFoldDB" id="A0A2W2D7J0"/>
<evidence type="ECO:0000313" key="9">
    <source>
        <dbReference type="Proteomes" id="UP000248627"/>
    </source>
</evidence>
<dbReference type="Gene3D" id="1.10.1740.10">
    <property type="match status" value="1"/>
</dbReference>
<dbReference type="InterPro" id="IPR014284">
    <property type="entry name" value="RNA_pol_sigma-70_dom"/>
</dbReference>
<reference evidence="8 9" key="1">
    <citation type="submission" date="2018-01" db="EMBL/GenBank/DDBJ databases">
        <title>Draft genome sequence of Jishengella endophytica.</title>
        <authorList>
            <person name="Sahin N."/>
            <person name="Ay H."/>
            <person name="Saygin H."/>
        </authorList>
    </citation>
    <scope>NUCLEOTIDE SEQUENCE [LARGE SCALE GENOMIC DNA]</scope>
    <source>
        <strain evidence="8 9">DSM 45430</strain>
    </source>
</reference>
<dbReference type="Proteomes" id="UP000248627">
    <property type="component" value="Unassembled WGS sequence"/>
</dbReference>
<keyword evidence="2" id="KW-0805">Transcription regulation</keyword>
<dbReference type="InterPro" id="IPR013324">
    <property type="entry name" value="RNA_pol_sigma_r3/r4-like"/>
</dbReference>
<evidence type="ECO:0000256" key="2">
    <source>
        <dbReference type="ARBA" id="ARBA00023015"/>
    </source>
</evidence>
<feature type="region of interest" description="Disordered" evidence="6">
    <location>
        <begin position="157"/>
        <end position="178"/>
    </location>
</feature>
<dbReference type="Pfam" id="PF08281">
    <property type="entry name" value="Sigma70_r4_2"/>
    <property type="match status" value="1"/>
</dbReference>
<dbReference type="OrthoDB" id="3777963at2"/>
<dbReference type="EMBL" id="POTX01000084">
    <property type="protein sequence ID" value="PZF96017.1"/>
    <property type="molecule type" value="Genomic_DNA"/>
</dbReference>
<comment type="similarity">
    <text evidence="1">Belongs to the sigma-70 factor family. ECF subfamily.</text>
</comment>
<gene>
    <name evidence="8" type="ORF">C1I93_14550</name>
</gene>
<evidence type="ECO:0000259" key="7">
    <source>
        <dbReference type="Pfam" id="PF08281"/>
    </source>
</evidence>
<evidence type="ECO:0000256" key="6">
    <source>
        <dbReference type="SAM" id="MobiDB-lite"/>
    </source>
</evidence>
<evidence type="ECO:0000256" key="3">
    <source>
        <dbReference type="ARBA" id="ARBA00023082"/>
    </source>
</evidence>
<dbReference type="CDD" id="cd06171">
    <property type="entry name" value="Sigma70_r4"/>
    <property type="match status" value="1"/>
</dbReference>
<dbReference type="InterPro" id="IPR013325">
    <property type="entry name" value="RNA_pol_sigma_r2"/>
</dbReference>
<feature type="compositionally biased region" description="Basic and acidic residues" evidence="6">
    <location>
        <begin position="160"/>
        <end position="169"/>
    </location>
</feature>
<proteinExistence type="inferred from homology"/>
<dbReference type="InterPro" id="IPR036388">
    <property type="entry name" value="WH-like_DNA-bd_sf"/>
</dbReference>
<evidence type="ECO:0000256" key="5">
    <source>
        <dbReference type="ARBA" id="ARBA00023163"/>
    </source>
</evidence>
<dbReference type="GO" id="GO:0006352">
    <property type="term" value="P:DNA-templated transcription initiation"/>
    <property type="evidence" value="ECO:0007669"/>
    <property type="project" value="InterPro"/>
</dbReference>
<dbReference type="Gene3D" id="1.10.10.10">
    <property type="entry name" value="Winged helix-like DNA-binding domain superfamily/Winged helix DNA-binding domain"/>
    <property type="match status" value="1"/>
</dbReference>
<keyword evidence="9" id="KW-1185">Reference proteome</keyword>
<dbReference type="InterPro" id="IPR013249">
    <property type="entry name" value="RNA_pol_sigma70_r4_t2"/>
</dbReference>
<comment type="caution">
    <text evidence="8">The sequence shown here is derived from an EMBL/GenBank/DDBJ whole genome shotgun (WGS) entry which is preliminary data.</text>
</comment>
<keyword evidence="3" id="KW-0731">Sigma factor</keyword>
<protein>
    <submittedName>
        <fullName evidence="8">RNA polymerase subunit sigma-24</fullName>
    </submittedName>
</protein>
<evidence type="ECO:0000313" key="8">
    <source>
        <dbReference type="EMBL" id="PZF96017.1"/>
    </source>
</evidence>
<dbReference type="NCBIfam" id="TIGR02937">
    <property type="entry name" value="sigma70-ECF"/>
    <property type="match status" value="1"/>
</dbReference>
<organism evidence="8 9">
    <name type="scientific">Micromonospora endophytica</name>
    <dbReference type="NCBI Taxonomy" id="515350"/>
    <lineage>
        <taxon>Bacteria</taxon>
        <taxon>Bacillati</taxon>
        <taxon>Actinomycetota</taxon>
        <taxon>Actinomycetes</taxon>
        <taxon>Micromonosporales</taxon>
        <taxon>Micromonosporaceae</taxon>
        <taxon>Micromonospora</taxon>
    </lineage>
</organism>
<name>A0A2W2D7J0_9ACTN</name>
<evidence type="ECO:0000256" key="4">
    <source>
        <dbReference type="ARBA" id="ARBA00023125"/>
    </source>
</evidence>
<dbReference type="GO" id="GO:0003677">
    <property type="term" value="F:DNA binding"/>
    <property type="evidence" value="ECO:0007669"/>
    <property type="project" value="UniProtKB-KW"/>
</dbReference>
<evidence type="ECO:0000256" key="1">
    <source>
        <dbReference type="ARBA" id="ARBA00010641"/>
    </source>
</evidence>
<feature type="domain" description="RNA polymerase sigma factor 70 region 4 type 2" evidence="7">
    <location>
        <begin position="98"/>
        <end position="149"/>
    </location>
</feature>
<dbReference type="PANTHER" id="PTHR43133:SF50">
    <property type="entry name" value="ECF RNA POLYMERASE SIGMA FACTOR SIGM"/>
    <property type="match status" value="1"/>
</dbReference>
<dbReference type="InterPro" id="IPR039425">
    <property type="entry name" value="RNA_pol_sigma-70-like"/>
</dbReference>
<keyword evidence="4" id="KW-0238">DNA-binding</keyword>
<sequence length="178" mass="19343">MVDDFSDFYSSRKDRVLRVVGAASGGRDAGIEDAVAEAFARAYAGWSRVSRHPDPTAWVMLTALNIQRSWWRRIRREVLVSTFSDPAPVADRVDVPAAVQSAIAELPRRQREVLAFRLLGDLSPAATAAALRISESTVSVHLSRALATLRARLTPAADEPAVRAPRDAVDQAARAAGR</sequence>
<dbReference type="SUPFAM" id="SSF88946">
    <property type="entry name" value="Sigma2 domain of RNA polymerase sigma factors"/>
    <property type="match status" value="1"/>
</dbReference>